<dbReference type="AlphaFoldDB" id="A0A8B6X401"/>
<feature type="region of interest" description="Disordered" evidence="1">
    <location>
        <begin position="649"/>
        <end position="678"/>
    </location>
</feature>
<proteinExistence type="predicted"/>
<organism evidence="2 3">
    <name type="scientific">Derxia gummosa DSM 723</name>
    <dbReference type="NCBI Taxonomy" id="1121388"/>
    <lineage>
        <taxon>Bacteria</taxon>
        <taxon>Pseudomonadati</taxon>
        <taxon>Pseudomonadota</taxon>
        <taxon>Betaproteobacteria</taxon>
        <taxon>Burkholderiales</taxon>
        <taxon>Alcaligenaceae</taxon>
        <taxon>Derxia</taxon>
    </lineage>
</organism>
<accession>A0A8B6X401</accession>
<keyword evidence="2" id="KW-1185">Reference proteome</keyword>
<dbReference type="Proteomes" id="UP000675920">
    <property type="component" value="Unplaced"/>
</dbReference>
<evidence type="ECO:0000313" key="2">
    <source>
        <dbReference type="Proteomes" id="UP000675920"/>
    </source>
</evidence>
<evidence type="ECO:0000256" key="1">
    <source>
        <dbReference type="SAM" id="MobiDB-lite"/>
    </source>
</evidence>
<dbReference type="OrthoDB" id="7051218at2"/>
<sequence length="1067" mass="112305">MNSIEALDSLMHAEAVDASGDTHLPKGIHLRVLPAPEIGLPCAPFAVWRDTLAPELLAGLAVLNDVTWLDSDGKPLQPPFSVTPGKPVTAHFPAGPVVWAQVDVATSTAKPGSPSSLVAEALGHTGAGIGVLQRRDRLPLVLAARDIQKVRVSGSGTVIGLRWVQKSRLPELPDPRRQPPWRWWSLPVQPSDRYQPLPTALADAEARLRNGAPTRLPLHLAPTASGPAAAPASTPAAAWARSAAARKTLAGWLAELLGNHNAGKAVSQIPLTQEMAGHSAELPRRLSLPLERFALTTALEPDIGRWLGFGDVDVEGAALPAGTLLRYVVRGLWTWPTPANEGEQMLWATLGQGRRASLAAAAAAFPELVQQACLPKREQAYFDMHAECYALSGQPSAAPGAPVFTLAEHRAWMPTGIDTPTRSVRLQAAGFVPGALAAFAATDKNGKHRLLNPCAPAGEGGQARAIVVQRPPEAVTPDIGRFQDSAAAPDSTTWRLAQGDWFGRWSGWGKTTAIAPARPRPPQAAIELHVLPVDPDTLIGQTGPLAARLRVEIPLPADDDLPPGARRLKTLSLTEQFDGQPAQTLLFDLTTVRLAPAGAPAYVRQPAAPAQGEAPPPSQPLVVVLRDGPALPPGGSSSVSYVARWLDEQNQPSASDSPPCRRGLVDPRPEASPDLPARLLFTPRPDADGKARIAFGFKAQAGRRYRVFGASEPVLVAGLRRLAAQGDSRAATALAAMADLPAPAGSGLPPRPRPLSDRANALDSVADLLGWDFLESLTPAPLEPVDGVVRFEQRVSGSLRALMVFRVVAEGASGALAPIGSTPLLKFAVTNFGAPARPLVSLARDDAGQRRLRVRVPPGTVAVAGWRLRMSSTPTAEPRRMAIVAQGTAQIAAGADGDAASFDIALPGGLKPWRRYRFVVELQAGPPPGSYEAVQLDGFGSFTPPVGDWSEPGAPVVLGTEPADRPLAPTQTQLDLLPGSGCHLTLLHPQAASLLPNSFGAHRFDTVLDRAGAAAEPLALDWRLDAASGVWSAEHATGLPADATGYAVVIVDPLGRRSDPVRISANA</sequence>
<dbReference type="RefSeq" id="WP_028311145.1">
    <property type="nucleotide sequence ID" value="NZ_AXWS01000008.1"/>
</dbReference>
<reference evidence="3" key="1">
    <citation type="submission" date="2025-08" db="UniProtKB">
        <authorList>
            <consortium name="RefSeq"/>
        </authorList>
    </citation>
    <scope>IDENTIFICATION</scope>
</reference>
<evidence type="ECO:0000313" key="3">
    <source>
        <dbReference type="RefSeq" id="WP_028311145.1"/>
    </source>
</evidence>
<protein>
    <submittedName>
        <fullName evidence="3">Uncharacterized protein</fullName>
    </submittedName>
</protein>
<name>A0A8B6X401_9BURK</name>